<evidence type="ECO:0000313" key="2">
    <source>
        <dbReference type="Proteomes" id="UP001060027"/>
    </source>
</evidence>
<evidence type="ECO:0008006" key="3">
    <source>
        <dbReference type="Google" id="ProtNLM"/>
    </source>
</evidence>
<proteinExistence type="predicted"/>
<accession>A0ABM7UU11</accession>
<gene>
    <name evidence="1" type="ORF">STYK_11090</name>
</gene>
<dbReference type="RefSeq" id="WP_261804687.1">
    <property type="nucleotide sequence ID" value="NZ_AP024523.1"/>
</dbReference>
<protein>
    <recommendedName>
        <fullName evidence="3">Transposase</fullName>
    </recommendedName>
</protein>
<evidence type="ECO:0000313" key="1">
    <source>
        <dbReference type="EMBL" id="BDB09295.1"/>
    </source>
</evidence>
<name>A0ABM7UU11_9STRE</name>
<dbReference type="EMBL" id="AP024523">
    <property type="protein sequence ID" value="BDB09295.1"/>
    <property type="molecule type" value="Genomic_DNA"/>
</dbReference>
<organism evidence="1 2">
    <name type="scientific">Streptococcus toyakuensis</name>
    <dbReference type="NCBI Taxonomy" id="2819619"/>
    <lineage>
        <taxon>Bacteria</taxon>
        <taxon>Bacillati</taxon>
        <taxon>Bacillota</taxon>
        <taxon>Bacilli</taxon>
        <taxon>Lactobacillales</taxon>
        <taxon>Streptococcaceae</taxon>
        <taxon>Streptococcus</taxon>
        <taxon>Streptococcus mitis group</taxon>
    </lineage>
</organism>
<dbReference type="Proteomes" id="UP001060027">
    <property type="component" value="Chromosome"/>
</dbReference>
<reference evidence="1" key="1">
    <citation type="journal article" date="2022" name="J Glob Antimicrob Resist">
        <title>Identification and characterisation of a novel multidrug-resistant streptococcus, Streptococcus toyakuensis sp. nov., from a blood sample.</title>
        <authorList>
            <person name="Wajima T."/>
            <person name="Hagimoto A."/>
            <person name="Tanaka E."/>
            <person name="Kawamura Y."/>
            <person name="Nakaminami H."/>
        </authorList>
    </citation>
    <scope>NUCLEOTIDE SEQUENCE</scope>
    <source>
        <strain evidence="1">TP1632</strain>
    </source>
</reference>
<keyword evidence="2" id="KW-1185">Reference proteome</keyword>
<sequence>MTKIRTTTPKEETELEYYERILKMLPLYPNPLLSHAVAYVSTKIDRLKEAEKRKLDSKEVTE</sequence>